<dbReference type="InterPro" id="IPR011006">
    <property type="entry name" value="CheY-like_superfamily"/>
</dbReference>
<keyword evidence="1 2" id="KW-0597">Phosphoprotein</keyword>
<sequence length="133" mass="14015">MFTNSGHAAPKRRVLIIDDNADAADLLSMFVSAHGHDTAVANSGREGLELAVSFRPEVVFLDLGMPHMSGYEVAPALRALPGLAGVYISALTGWNDQSTRARVVAAGFNHHLVKPADVQAVLKLVDATPACAL</sequence>
<proteinExistence type="predicted"/>
<dbReference type="KEGG" id="mfy:HH212_17945"/>
<dbReference type="InterPro" id="IPR001789">
    <property type="entry name" value="Sig_transdc_resp-reg_receiver"/>
</dbReference>
<protein>
    <submittedName>
        <fullName evidence="4">Response regulator</fullName>
    </submittedName>
</protein>
<dbReference type="AlphaFoldDB" id="A0A7Z2ZV36"/>
<dbReference type="SUPFAM" id="SSF52172">
    <property type="entry name" value="CheY-like"/>
    <property type="match status" value="1"/>
</dbReference>
<dbReference type="PROSITE" id="PS50110">
    <property type="entry name" value="RESPONSE_REGULATORY"/>
    <property type="match status" value="1"/>
</dbReference>
<dbReference type="RefSeq" id="WP_170203716.1">
    <property type="nucleotide sequence ID" value="NZ_CP051685.1"/>
</dbReference>
<dbReference type="CDD" id="cd17580">
    <property type="entry name" value="REC_2_DhkD-like"/>
    <property type="match status" value="1"/>
</dbReference>
<dbReference type="GO" id="GO:0000160">
    <property type="term" value="P:phosphorelay signal transduction system"/>
    <property type="evidence" value="ECO:0007669"/>
    <property type="project" value="InterPro"/>
</dbReference>
<evidence type="ECO:0000313" key="5">
    <source>
        <dbReference type="Proteomes" id="UP000502415"/>
    </source>
</evidence>
<dbReference type="Pfam" id="PF00072">
    <property type="entry name" value="Response_reg"/>
    <property type="match status" value="1"/>
</dbReference>
<feature type="domain" description="Response regulatory" evidence="3">
    <location>
        <begin position="13"/>
        <end position="129"/>
    </location>
</feature>
<dbReference type="SMART" id="SM00448">
    <property type="entry name" value="REC"/>
    <property type="match status" value="1"/>
</dbReference>
<dbReference type="PANTHER" id="PTHR44591">
    <property type="entry name" value="STRESS RESPONSE REGULATOR PROTEIN 1"/>
    <property type="match status" value="1"/>
</dbReference>
<dbReference type="EMBL" id="CP051685">
    <property type="protein sequence ID" value="QJE01677.1"/>
    <property type="molecule type" value="Genomic_DNA"/>
</dbReference>
<evidence type="ECO:0000256" key="1">
    <source>
        <dbReference type="ARBA" id="ARBA00022553"/>
    </source>
</evidence>
<dbReference type="Gene3D" id="3.40.50.2300">
    <property type="match status" value="1"/>
</dbReference>
<evidence type="ECO:0000313" key="4">
    <source>
        <dbReference type="EMBL" id="QJE01677.1"/>
    </source>
</evidence>
<dbReference type="PANTHER" id="PTHR44591:SF3">
    <property type="entry name" value="RESPONSE REGULATORY DOMAIN-CONTAINING PROTEIN"/>
    <property type="match status" value="1"/>
</dbReference>
<dbReference type="Proteomes" id="UP000502415">
    <property type="component" value="Chromosome"/>
</dbReference>
<feature type="modified residue" description="4-aspartylphosphate" evidence="2">
    <location>
        <position position="62"/>
    </location>
</feature>
<name>A0A7Z2ZV36_9BURK</name>
<evidence type="ECO:0000256" key="2">
    <source>
        <dbReference type="PROSITE-ProRule" id="PRU00169"/>
    </source>
</evidence>
<gene>
    <name evidence="4" type="ORF">HH212_17945</name>
</gene>
<reference evidence="4 5" key="1">
    <citation type="submission" date="2020-04" db="EMBL/GenBank/DDBJ databases">
        <title>Genome sequencing of novel species.</title>
        <authorList>
            <person name="Heo J."/>
            <person name="Kim S.-J."/>
            <person name="Kim J.-S."/>
            <person name="Hong S.-B."/>
            <person name="Kwon S.-W."/>
        </authorList>
    </citation>
    <scope>NUCLEOTIDE SEQUENCE [LARGE SCALE GENOMIC DNA]</scope>
    <source>
        <strain evidence="4 5">GN2-R2</strain>
    </source>
</reference>
<keyword evidence="5" id="KW-1185">Reference proteome</keyword>
<dbReference type="InterPro" id="IPR050595">
    <property type="entry name" value="Bact_response_regulator"/>
</dbReference>
<accession>A0A7Z2ZV36</accession>
<evidence type="ECO:0000259" key="3">
    <source>
        <dbReference type="PROSITE" id="PS50110"/>
    </source>
</evidence>
<organism evidence="4 5">
    <name type="scientific">Massilia forsythiae</name>
    <dbReference type="NCBI Taxonomy" id="2728020"/>
    <lineage>
        <taxon>Bacteria</taxon>
        <taxon>Pseudomonadati</taxon>
        <taxon>Pseudomonadota</taxon>
        <taxon>Betaproteobacteria</taxon>
        <taxon>Burkholderiales</taxon>
        <taxon>Oxalobacteraceae</taxon>
        <taxon>Telluria group</taxon>
        <taxon>Massilia</taxon>
    </lineage>
</organism>